<dbReference type="RefSeq" id="WP_093280542.1">
    <property type="nucleotide sequence ID" value="NZ_FOFS01000001.1"/>
</dbReference>
<name>A0A1H8ZI41_9GAMM</name>
<dbReference type="EMBL" id="FOFS01000001">
    <property type="protein sequence ID" value="SEP64080.1"/>
    <property type="molecule type" value="Genomic_DNA"/>
</dbReference>
<sequence>MEQLLPAFKFEVSLIRAATLVSGAQALDAAPPAPSGGDLLGNGGFQECAGLEIEMDVQEYQEGGRNNGVIKRAGRGKFPLLVLKRGMFFEDAGQANVELWRWMQATISGVRPIVRYDGLIYVKSAEGEVRATWVFERGLPAKIKGPELNGKTGELAIEELSIAHEGLHLLLPGAGA</sequence>
<evidence type="ECO:0000313" key="2">
    <source>
        <dbReference type="Proteomes" id="UP000199233"/>
    </source>
</evidence>
<dbReference type="PANTHER" id="PTHR38009">
    <property type="entry name" value="CONSERVED HYPOTHETICAL PHAGE TAIL PROTEIN"/>
    <property type="match status" value="1"/>
</dbReference>
<dbReference type="STRING" id="489703.SAMN04488038_10149"/>
<dbReference type="AlphaFoldDB" id="A0A1H8ZI41"/>
<dbReference type="Pfam" id="PF06841">
    <property type="entry name" value="Phage_T4_gp19"/>
    <property type="match status" value="1"/>
</dbReference>
<dbReference type="GO" id="GO:0005198">
    <property type="term" value="F:structural molecule activity"/>
    <property type="evidence" value="ECO:0007669"/>
    <property type="project" value="InterPro"/>
</dbReference>
<reference evidence="2" key="1">
    <citation type="submission" date="2016-10" db="EMBL/GenBank/DDBJ databases">
        <authorList>
            <person name="Varghese N."/>
            <person name="Submissions S."/>
        </authorList>
    </citation>
    <scope>NUCLEOTIDE SEQUENCE [LARGE SCALE GENOMIC DNA]</scope>
    <source>
        <strain evidence="2">DSM 25927</strain>
    </source>
</reference>
<organism evidence="1 2">
    <name type="scientific">Solimonas aquatica</name>
    <dbReference type="NCBI Taxonomy" id="489703"/>
    <lineage>
        <taxon>Bacteria</taxon>
        <taxon>Pseudomonadati</taxon>
        <taxon>Pseudomonadota</taxon>
        <taxon>Gammaproteobacteria</taxon>
        <taxon>Nevskiales</taxon>
        <taxon>Nevskiaceae</taxon>
        <taxon>Solimonas</taxon>
    </lineage>
</organism>
<dbReference type="InterPro" id="IPR011747">
    <property type="entry name" value="CHP02241"/>
</dbReference>
<protein>
    <submittedName>
        <fullName evidence="1">Conserved hypothetical phage tail region protein</fullName>
    </submittedName>
</protein>
<keyword evidence="2" id="KW-1185">Reference proteome</keyword>
<dbReference type="PANTHER" id="PTHR38009:SF1">
    <property type="entry name" value="CONSERVED HYPOTHETICAL PHAGE TAIL PROTEIN"/>
    <property type="match status" value="1"/>
</dbReference>
<proteinExistence type="predicted"/>
<dbReference type="Proteomes" id="UP000199233">
    <property type="component" value="Unassembled WGS sequence"/>
</dbReference>
<dbReference type="NCBIfam" id="TIGR02241">
    <property type="entry name" value="conserved hypothetical phage tail region protein"/>
    <property type="match status" value="1"/>
</dbReference>
<gene>
    <name evidence="1" type="ORF">SAMN04488038_10149</name>
</gene>
<dbReference type="OrthoDB" id="9799891at2"/>
<accession>A0A1H8ZI41</accession>
<dbReference type="InterPro" id="IPR010667">
    <property type="entry name" value="Phage_T4_Gp19"/>
</dbReference>
<evidence type="ECO:0000313" key="1">
    <source>
        <dbReference type="EMBL" id="SEP64080.1"/>
    </source>
</evidence>